<dbReference type="Proteomes" id="UP001194539">
    <property type="component" value="Unassembled WGS sequence"/>
</dbReference>
<comment type="caution">
    <text evidence="2">The sequence shown here is derived from an EMBL/GenBank/DDBJ whole genome shotgun (WGS) entry which is preliminary data.</text>
</comment>
<evidence type="ECO:0000313" key="3">
    <source>
        <dbReference type="Proteomes" id="UP001194539"/>
    </source>
</evidence>
<sequence>MLVLAFLCGVALLLNRTRIAFSHRLLLLSFVGFVASVLASNRNREDLAALFVSYLTVYLGLLNFNVGLVARRPIAHGIYLTYLPFKERPFFSLGSNVSDRVDDSQW</sequence>
<evidence type="ECO:0000256" key="1">
    <source>
        <dbReference type="SAM" id="Phobius"/>
    </source>
</evidence>
<evidence type="ECO:0000313" key="2">
    <source>
        <dbReference type="EMBL" id="MBH5386117.1"/>
    </source>
</evidence>
<keyword evidence="1" id="KW-1133">Transmembrane helix</keyword>
<feature type="transmembrane region" description="Helical" evidence="1">
    <location>
        <begin position="46"/>
        <end position="70"/>
    </location>
</feature>
<keyword evidence="1" id="KW-0472">Membrane</keyword>
<dbReference type="RefSeq" id="WP_197965533.1">
    <property type="nucleotide sequence ID" value="NZ_JACEGD010000006.1"/>
</dbReference>
<protein>
    <submittedName>
        <fullName evidence="2">Uncharacterized protein</fullName>
    </submittedName>
</protein>
<dbReference type="EMBL" id="JACEGD010000006">
    <property type="protein sequence ID" value="MBH5386117.1"/>
    <property type="molecule type" value="Genomic_DNA"/>
</dbReference>
<gene>
    <name evidence="2" type="ORF">H1B27_07425</name>
</gene>
<accession>A0ABS0NZ36</accession>
<keyword evidence="3" id="KW-1185">Reference proteome</keyword>
<reference evidence="2 3" key="1">
    <citation type="submission" date="2020-07" db="EMBL/GenBank/DDBJ databases">
        <title>Bradyrhizobium diversity isolated from nodules of indigenous legumes of Western Australia.</title>
        <authorList>
            <person name="Klepa M.S."/>
        </authorList>
    </citation>
    <scope>NUCLEOTIDE SEQUENCE [LARGE SCALE GENOMIC DNA]</scope>
    <source>
        <strain evidence="2 3">CNPSo 4019</strain>
    </source>
</reference>
<proteinExistence type="predicted"/>
<organism evidence="2 3">
    <name type="scientific">Bradyrhizobium diversitatis</name>
    <dbReference type="NCBI Taxonomy" id="2755406"/>
    <lineage>
        <taxon>Bacteria</taxon>
        <taxon>Pseudomonadati</taxon>
        <taxon>Pseudomonadota</taxon>
        <taxon>Alphaproteobacteria</taxon>
        <taxon>Hyphomicrobiales</taxon>
        <taxon>Nitrobacteraceae</taxon>
        <taxon>Bradyrhizobium</taxon>
    </lineage>
</organism>
<name>A0ABS0NZ36_9BRAD</name>
<keyword evidence="1" id="KW-0812">Transmembrane</keyword>